<dbReference type="EMBL" id="GBRH01182658">
    <property type="protein sequence ID" value="JAE15238.1"/>
    <property type="molecule type" value="Transcribed_RNA"/>
</dbReference>
<proteinExistence type="predicted"/>
<reference evidence="1" key="1">
    <citation type="submission" date="2014-09" db="EMBL/GenBank/DDBJ databases">
        <authorList>
            <person name="Magalhaes I.L.F."/>
            <person name="Oliveira U."/>
            <person name="Santos F.R."/>
            <person name="Vidigal T.H.D.A."/>
            <person name="Brescovit A.D."/>
            <person name="Santos A.J."/>
        </authorList>
    </citation>
    <scope>NUCLEOTIDE SEQUENCE</scope>
    <source>
        <tissue evidence="1">Shoot tissue taken approximately 20 cm above the soil surface</tissue>
    </source>
</reference>
<evidence type="ECO:0000313" key="1">
    <source>
        <dbReference type="EMBL" id="JAE15238.1"/>
    </source>
</evidence>
<organism evidence="1">
    <name type="scientific">Arundo donax</name>
    <name type="common">Giant reed</name>
    <name type="synonym">Donax arundinaceus</name>
    <dbReference type="NCBI Taxonomy" id="35708"/>
    <lineage>
        <taxon>Eukaryota</taxon>
        <taxon>Viridiplantae</taxon>
        <taxon>Streptophyta</taxon>
        <taxon>Embryophyta</taxon>
        <taxon>Tracheophyta</taxon>
        <taxon>Spermatophyta</taxon>
        <taxon>Magnoliopsida</taxon>
        <taxon>Liliopsida</taxon>
        <taxon>Poales</taxon>
        <taxon>Poaceae</taxon>
        <taxon>PACMAD clade</taxon>
        <taxon>Arundinoideae</taxon>
        <taxon>Arundineae</taxon>
        <taxon>Arundo</taxon>
    </lineage>
</organism>
<dbReference type="GO" id="GO:0016874">
    <property type="term" value="F:ligase activity"/>
    <property type="evidence" value="ECO:0007669"/>
    <property type="project" value="UniProtKB-KW"/>
</dbReference>
<sequence>MLFILHHTLAGLDIPNSYYALIITACNNIFRVLVPAEAAEFRSSSHFNNRAMHVRWFINNARKFEDFNTLRDSSSSE</sequence>
<keyword evidence="1" id="KW-0436">Ligase</keyword>
<dbReference type="AlphaFoldDB" id="A0A0A9G3K7"/>
<reference evidence="1" key="2">
    <citation type="journal article" date="2015" name="Data Brief">
        <title>Shoot transcriptome of the giant reed, Arundo donax.</title>
        <authorList>
            <person name="Barrero R.A."/>
            <person name="Guerrero F.D."/>
            <person name="Moolhuijzen P."/>
            <person name="Goolsby J.A."/>
            <person name="Tidwell J."/>
            <person name="Bellgard S.E."/>
            <person name="Bellgard M.I."/>
        </authorList>
    </citation>
    <scope>NUCLEOTIDE SEQUENCE</scope>
    <source>
        <tissue evidence="1">Shoot tissue taken approximately 20 cm above the soil surface</tissue>
    </source>
</reference>
<protein>
    <submittedName>
        <fullName evidence="1">Ubiquitin ligase protein COP1</fullName>
    </submittedName>
</protein>
<name>A0A0A9G3K7_ARUDO</name>
<accession>A0A0A9G3K7</accession>